<keyword evidence="5" id="KW-0046">Antibiotic resistance</keyword>
<dbReference type="GO" id="GO:0140359">
    <property type="term" value="F:ABC-type transporter activity"/>
    <property type="evidence" value="ECO:0007669"/>
    <property type="project" value="InterPro"/>
</dbReference>
<sequence length="356" mass="38417">MSTFQSFKSLAGAMFLGFRRDKGALFFTVLFPLMFLVIFGGVFGHQKTSKVNVLTVGQVPLVQQAVAHDATLHKTMKLTAKTDRAAALRQVEKGDADAVVEQTGDRLTVHYSATDQVKSGTVQQMFGSITTAANLEASGRAPKYTMVPQQVEDDSLKAIQFFTPSLLGWALASAGVFGASQTLVTWRTKGILRRLRLSPAPIPTVFGARVAVSLAIALVQFALFVAVAMLPFFGLKLQPYWWMAIPMVLAGVLAFLGIGMVIGAWARTQEAAQTATQLVVLPMAFLGGSFFPIDQAPGWMRALSYIFPLRYLNEGMLNVMGRGLGPMSALPQIAILLGVAAVAALVAVRLFRWDST</sequence>
<dbReference type="InterPro" id="IPR052902">
    <property type="entry name" value="ABC-2_transporter"/>
</dbReference>
<feature type="domain" description="ABC transmembrane type-2" evidence="7">
    <location>
        <begin position="119"/>
        <end position="354"/>
    </location>
</feature>
<keyword evidence="3 6" id="KW-1133">Transmembrane helix</keyword>
<evidence type="ECO:0000259" key="7">
    <source>
        <dbReference type="PROSITE" id="PS51012"/>
    </source>
</evidence>
<gene>
    <name evidence="8" type="ORF">ACRB68_64320</name>
</gene>
<evidence type="ECO:0000256" key="2">
    <source>
        <dbReference type="ARBA" id="ARBA00022692"/>
    </source>
</evidence>
<dbReference type="Proteomes" id="UP000487268">
    <property type="component" value="Unassembled WGS sequence"/>
</dbReference>
<dbReference type="Pfam" id="PF12698">
    <property type="entry name" value="ABC2_membrane_3"/>
    <property type="match status" value="1"/>
</dbReference>
<evidence type="ECO:0000256" key="4">
    <source>
        <dbReference type="ARBA" id="ARBA00023136"/>
    </source>
</evidence>
<dbReference type="InterPro" id="IPR047817">
    <property type="entry name" value="ABC2_TM_bact-type"/>
</dbReference>
<organism evidence="8 9">
    <name type="scientific">Actinomadura macrotermitis</name>
    <dbReference type="NCBI Taxonomy" id="2585200"/>
    <lineage>
        <taxon>Bacteria</taxon>
        <taxon>Bacillati</taxon>
        <taxon>Actinomycetota</taxon>
        <taxon>Actinomycetes</taxon>
        <taxon>Streptosporangiales</taxon>
        <taxon>Thermomonosporaceae</taxon>
        <taxon>Actinomadura</taxon>
    </lineage>
</organism>
<dbReference type="OrthoDB" id="9778589at2"/>
<comment type="similarity">
    <text evidence="6">Belongs to the ABC-2 integral membrane protein family.</text>
</comment>
<accession>A0A7K0C4G2</accession>
<dbReference type="GO" id="GO:0046677">
    <property type="term" value="P:response to antibiotic"/>
    <property type="evidence" value="ECO:0007669"/>
    <property type="project" value="UniProtKB-KW"/>
</dbReference>
<reference evidence="8 9" key="1">
    <citation type="submission" date="2019-10" db="EMBL/GenBank/DDBJ databases">
        <title>Actinomadura rubteroloni sp. nov. and Actinomadura macrotermitis sp. nov., isolated from the gut of fungus growing-termite Macrotermes natalensis.</title>
        <authorList>
            <person name="Benndorf R."/>
            <person name="Martin K."/>
            <person name="Kuefner M."/>
            <person name="De Beer W."/>
            <person name="Kaster A.-K."/>
            <person name="Vollmers J."/>
            <person name="Poulsen M."/>
            <person name="Beemelmanns C."/>
        </authorList>
    </citation>
    <scope>NUCLEOTIDE SEQUENCE [LARGE SCALE GENOMIC DNA]</scope>
    <source>
        <strain evidence="8 9">RB68</strain>
    </source>
</reference>
<comment type="subcellular location">
    <subcellularLocation>
        <location evidence="6">Cell membrane</location>
        <topology evidence="6">Multi-pass membrane protein</topology>
    </subcellularLocation>
    <subcellularLocation>
        <location evidence="1">Membrane</location>
        <topology evidence="1">Multi-pass membrane protein</topology>
    </subcellularLocation>
</comment>
<dbReference type="PANTHER" id="PTHR43027">
    <property type="entry name" value="DOXORUBICIN RESISTANCE ABC TRANSPORTER PERMEASE PROTEIN DRRC-RELATED"/>
    <property type="match status" value="1"/>
</dbReference>
<feature type="transmembrane region" description="Helical" evidence="6">
    <location>
        <begin position="329"/>
        <end position="351"/>
    </location>
</feature>
<feature type="transmembrane region" description="Helical" evidence="6">
    <location>
        <begin position="274"/>
        <end position="293"/>
    </location>
</feature>
<dbReference type="PRINTS" id="PR00164">
    <property type="entry name" value="ABC2TRNSPORT"/>
</dbReference>
<comment type="caution">
    <text evidence="6">Lacks conserved residue(s) required for the propagation of feature annotation.</text>
</comment>
<keyword evidence="4 6" id="KW-0472">Membrane</keyword>
<evidence type="ECO:0000256" key="5">
    <source>
        <dbReference type="ARBA" id="ARBA00023251"/>
    </source>
</evidence>
<evidence type="ECO:0000256" key="3">
    <source>
        <dbReference type="ARBA" id="ARBA00022989"/>
    </source>
</evidence>
<dbReference type="GO" id="GO:0043190">
    <property type="term" value="C:ATP-binding cassette (ABC) transporter complex"/>
    <property type="evidence" value="ECO:0007669"/>
    <property type="project" value="InterPro"/>
</dbReference>
<feature type="transmembrane region" description="Helical" evidence="6">
    <location>
        <begin position="240"/>
        <end position="262"/>
    </location>
</feature>
<proteinExistence type="inferred from homology"/>
<dbReference type="RefSeq" id="WP_153539040.1">
    <property type="nucleotide sequence ID" value="NZ_WEGH01000004.1"/>
</dbReference>
<evidence type="ECO:0000313" key="9">
    <source>
        <dbReference type="Proteomes" id="UP000487268"/>
    </source>
</evidence>
<evidence type="ECO:0000256" key="1">
    <source>
        <dbReference type="ARBA" id="ARBA00004141"/>
    </source>
</evidence>
<dbReference type="PROSITE" id="PS51012">
    <property type="entry name" value="ABC_TM2"/>
    <property type="match status" value="1"/>
</dbReference>
<name>A0A7K0C4G2_9ACTN</name>
<dbReference type="AlphaFoldDB" id="A0A7K0C4G2"/>
<keyword evidence="6" id="KW-0813">Transport</keyword>
<comment type="caution">
    <text evidence="8">The sequence shown here is derived from an EMBL/GenBank/DDBJ whole genome shotgun (WGS) entry which is preliminary data.</text>
</comment>
<keyword evidence="6" id="KW-1003">Cell membrane</keyword>
<dbReference type="InterPro" id="IPR000412">
    <property type="entry name" value="ABC_2_transport"/>
</dbReference>
<keyword evidence="9" id="KW-1185">Reference proteome</keyword>
<dbReference type="EMBL" id="WEGH01000004">
    <property type="protein sequence ID" value="MQY08325.1"/>
    <property type="molecule type" value="Genomic_DNA"/>
</dbReference>
<evidence type="ECO:0000313" key="8">
    <source>
        <dbReference type="EMBL" id="MQY08325.1"/>
    </source>
</evidence>
<feature type="transmembrane region" description="Helical" evidence="6">
    <location>
        <begin position="206"/>
        <end position="234"/>
    </location>
</feature>
<evidence type="ECO:0000256" key="6">
    <source>
        <dbReference type="RuleBase" id="RU361157"/>
    </source>
</evidence>
<dbReference type="InterPro" id="IPR013525">
    <property type="entry name" value="ABC2_TM"/>
</dbReference>
<protein>
    <recommendedName>
        <fullName evidence="6">Transport permease protein</fullName>
    </recommendedName>
</protein>
<feature type="transmembrane region" description="Helical" evidence="6">
    <location>
        <begin position="24"/>
        <end position="44"/>
    </location>
</feature>
<dbReference type="PANTHER" id="PTHR43027:SF2">
    <property type="entry name" value="TRANSPORT PERMEASE PROTEIN"/>
    <property type="match status" value="1"/>
</dbReference>
<keyword evidence="2 6" id="KW-0812">Transmembrane</keyword>